<dbReference type="Gene3D" id="2.130.10.10">
    <property type="entry name" value="YVTN repeat-like/Quinoprotein amine dehydrogenase"/>
    <property type="match status" value="1"/>
</dbReference>
<feature type="region of interest" description="Disordered" evidence="6">
    <location>
        <begin position="330"/>
        <end position="369"/>
    </location>
</feature>
<dbReference type="InterPro" id="IPR001841">
    <property type="entry name" value="Znf_RING"/>
</dbReference>
<keyword evidence="4" id="KW-0863">Zinc-finger</keyword>
<dbReference type="Pfam" id="PF12816">
    <property type="entry name" value="TPR_Vps8"/>
    <property type="match status" value="1"/>
</dbReference>
<keyword evidence="2 5" id="KW-0853">WD repeat</keyword>
<dbReference type="CDD" id="cd16448">
    <property type="entry name" value="RING-H2"/>
    <property type="match status" value="1"/>
</dbReference>
<protein>
    <submittedName>
        <fullName evidence="8">Vacuolar protein sorting-associated protein 8-like protein isoform X1</fullName>
    </submittedName>
</protein>
<accession>A0A834SNC3</accession>
<dbReference type="GO" id="GO:0005770">
    <property type="term" value="C:late endosome"/>
    <property type="evidence" value="ECO:0007669"/>
    <property type="project" value="TreeGrafter"/>
</dbReference>
<dbReference type="InterPro" id="IPR001680">
    <property type="entry name" value="WD40_rpt"/>
</dbReference>
<evidence type="ECO:0000259" key="7">
    <source>
        <dbReference type="PROSITE" id="PS50089"/>
    </source>
</evidence>
<dbReference type="InterPro" id="IPR025941">
    <property type="entry name" value="Vps8_central_dom"/>
</dbReference>
<dbReference type="Proteomes" id="UP000634136">
    <property type="component" value="Unassembled WGS sequence"/>
</dbReference>
<comment type="caution">
    <text evidence="8">The sequence shown here is derived from an EMBL/GenBank/DDBJ whole genome shotgun (WGS) entry which is preliminary data.</text>
</comment>
<feature type="region of interest" description="Disordered" evidence="6">
    <location>
        <begin position="1"/>
        <end position="39"/>
    </location>
</feature>
<dbReference type="InterPro" id="IPR015943">
    <property type="entry name" value="WD40/YVTN_repeat-like_dom_sf"/>
</dbReference>
<dbReference type="GO" id="GO:0006623">
    <property type="term" value="P:protein targeting to vacuole"/>
    <property type="evidence" value="ECO:0007669"/>
    <property type="project" value="InterPro"/>
</dbReference>
<dbReference type="InterPro" id="IPR019775">
    <property type="entry name" value="WD40_repeat_CS"/>
</dbReference>
<feature type="compositionally biased region" description="Polar residues" evidence="6">
    <location>
        <begin position="190"/>
        <end position="206"/>
    </location>
</feature>
<name>A0A834SNC3_9FABA</name>
<dbReference type="InterPro" id="IPR036322">
    <property type="entry name" value="WD40_repeat_dom_sf"/>
</dbReference>
<evidence type="ECO:0000256" key="4">
    <source>
        <dbReference type="PROSITE-ProRule" id="PRU00175"/>
    </source>
</evidence>
<feature type="compositionally biased region" description="Low complexity" evidence="6">
    <location>
        <begin position="10"/>
        <end position="26"/>
    </location>
</feature>
<dbReference type="SMART" id="SM00184">
    <property type="entry name" value="RING"/>
    <property type="match status" value="1"/>
</dbReference>
<gene>
    <name evidence="8" type="ORF">G2W53_044482</name>
</gene>
<sequence>MDTKFITPESTSMDLDLDSFLDSTASTDDDDDDTNKNDAVLRSLHHRTVDEILNDCDTSSSSSSSPPPSPSSLLHTRLPSDPSVTRQASHPRNSASEFSAGDSQTTSEARKPTQLNDRVAQSRPSSFSRVKLGEKSDDPYGRASRPFPSLFRGVRSNAKPGAALAAAAAASRSVPTPHAAAIKSRRAGNGSFQRVSDSGELNSTIGDDSDISSNSDLGGASLQFTKSSEKSEEAEEKIDDSQSSVVNHIDQLPKNVEIFENKPESSESIPSEHFENEAEITTEVDNSKFGTGKAAELQNDSSSLVIEENVNLNEHSAASCSNEIEDGIQASVSASEPDSKSDMNSVPFVDNNVNGKNGPSGIDIGDNENGLETASLETENLVSDSGCVKDDKDDLTDAGNDDGSSISDVSELVKETLELLENERASRRAEKKVRSSKKPLELAEELEKKHAYTGMHWEEGAAAQPMRLEGVRRGSTTLGYFDINADNGITRIFSSQTFRREHGSPQVLAVHANYIAVGMTKGLIFVVPSRYNPYHADNMDGKMLMLGVQGDRLHASVTSMSFNQQGDLLLAGYGNGHVTVWDIQKAVVAKVISGEHTAPVVHALFLGQDPQNTRQFKAVTGDSKGLVLLHTISVVPLLNRFTIKTQCLLDGQRTGMVLSASPLLSDEFCGSASPYSQGNNLASTSSISSMVGGVVGGDAGWKLFNEGSSLIDEGVVIFVTHQTALVVRLTPTLEVYAQLSKPEGIREGSMPYTAWKYMTPSRNSSENMSAEAVERVSLLAIAWDRKVQVAKLVKSELKVYGKWSLDSAAIGLAWLDDQMLVVLTSSGQLYLFAKDGTVIHQTSFSIDGTAGDDLVAYHTQFINIFGNPEKAYHNSIAVRGASIYVLGPSHLVVSRLLPWKERILVLRKAGDWMGALNMAMTLYDGEAHGVIDLPRTLDAVQEVIMPFLVELLTSYVDEVFSYMSVAFCNQIGKLDQSNDSNGRSTSVHSEIKEQYTRVGGVAVEFCVHIKRTDILFDEIFSKFMDVQQRDTFLDLLEPYILKDMLGSLPPEIMQALVEHYSTKGWLQRVEQCVLHMDISSLDFNQVVKLCREHGLYSALVYLFNKGLDDFRTPLEELFAVLQNSLKENATALGYRMLVYLKYCFTGFAFPPGRGTIPPTRLPSLRKELVEFLLEDSNALKSQTVSDLGSKGPRLNLYLLLELDTEATLDVLRCAFVEDEISNASSLALDLAERDDEEGKKEIDNVTETENLLVQKTVDALINVIENIVSPDTTSSTGDDGLVKEWPSNKDIGHLYEFIAYYVALQKAEVSKSVLIQILEYLTSESSFPVSGSLYCSTPKKREKQVLALLKVLPESDWDSSYVLGLCERAQFHEVCGFIHAIRHEYVAALDSYMKDLDEPIHAFSFINTILLQLTGNDLAAIRLAVISRIPKLVELSREGTFLMVVSHFSNENSQIITVLQSHPRSLFLYLKTLIEVHLSGTLDLSKFRKDDIIDAPNGKQVKGHLQGQDAYLDRLSNFPKYIRESPIHVTDDLIELYLELLCQYEGGSVLKFLEMFDSYRVEHCLRLCQEYGIIDAAAFLLERVGDVGSALLLTLSGLSDKFVELDAAVEAVVSNPSLGGSSQMDLFNTILSTKEVGDIQNLLHACIGLCQRNTPRLNPEESEAHWFKLLDSFCDPLLDSYAEERASETENYFKMFAGSPVSQLNKDKVKIRWKISKSHKVAHILRRLFSLFIKEIVEGMIGYIHLPTIMSKLLSDNGSQEFGDFKLTILGMLGTYGFERRILDAAKSLIEDDTFYTMSLLKKGASHGYAPRNLVCCICNSLLTKNSGSSGIRVFNCGHASHLHCEALEIESSSRGSSSGCPVCMPTQKFQQSKNKSVVAQNGLVNKFSRHQHHHGSTFHPHESDLSENIYGTQQISRFEILSSLQKDQRFMQIENLPQLRLAPPAVYHEKVNRVTDLMAGETSSSSSSSAIADKQSRSKQHRELRVKGSSIRFPYKSSIFGKEKNNKR</sequence>
<evidence type="ECO:0000313" key="9">
    <source>
        <dbReference type="Proteomes" id="UP000634136"/>
    </source>
</evidence>
<feature type="repeat" description="WD" evidence="5">
    <location>
        <begin position="557"/>
        <end position="591"/>
    </location>
</feature>
<dbReference type="PANTHER" id="PTHR12616">
    <property type="entry name" value="VACUOLAR PROTEIN SORTING VPS41"/>
    <property type="match status" value="1"/>
</dbReference>
<feature type="region of interest" description="Disordered" evidence="6">
    <location>
        <begin position="52"/>
        <end position="248"/>
    </location>
</feature>
<reference evidence="8" key="1">
    <citation type="submission" date="2020-09" db="EMBL/GenBank/DDBJ databases">
        <title>Genome-Enabled Discovery of Anthraquinone Biosynthesis in Senna tora.</title>
        <authorList>
            <person name="Kang S.-H."/>
            <person name="Pandey R.P."/>
            <person name="Lee C.-M."/>
            <person name="Sim J.-S."/>
            <person name="Jeong J.-T."/>
            <person name="Choi B.-S."/>
            <person name="Jung M."/>
            <person name="Ginzburg D."/>
            <person name="Zhao K."/>
            <person name="Won S.Y."/>
            <person name="Oh T.-J."/>
            <person name="Yu Y."/>
            <person name="Kim N.-H."/>
            <person name="Lee O.R."/>
            <person name="Lee T.-H."/>
            <person name="Bashyal P."/>
            <person name="Kim T.-S."/>
            <person name="Lee W.-H."/>
            <person name="Kawkins C."/>
            <person name="Kim C.-K."/>
            <person name="Kim J.S."/>
            <person name="Ahn B.O."/>
            <person name="Rhee S.Y."/>
            <person name="Sohng J.K."/>
        </authorList>
    </citation>
    <scope>NUCLEOTIDE SEQUENCE</scope>
    <source>
        <tissue evidence="8">Leaf</tissue>
    </source>
</reference>
<evidence type="ECO:0000256" key="1">
    <source>
        <dbReference type="ARBA" id="ARBA00009422"/>
    </source>
</evidence>
<evidence type="ECO:0000256" key="3">
    <source>
        <dbReference type="ARBA" id="ARBA00022737"/>
    </source>
</evidence>
<dbReference type="GO" id="GO:0034058">
    <property type="term" value="P:endosomal vesicle fusion"/>
    <property type="evidence" value="ECO:0007669"/>
    <property type="project" value="TreeGrafter"/>
</dbReference>
<keyword evidence="9" id="KW-1185">Reference proteome</keyword>
<dbReference type="SUPFAM" id="SSF50978">
    <property type="entry name" value="WD40 repeat-like"/>
    <property type="match status" value="1"/>
</dbReference>
<keyword evidence="3" id="KW-0677">Repeat</keyword>
<dbReference type="SUPFAM" id="SSF57850">
    <property type="entry name" value="RING/U-box"/>
    <property type="match status" value="1"/>
</dbReference>
<dbReference type="PANTHER" id="PTHR12616:SF8">
    <property type="entry name" value="VACUOLAR PROTEIN SORTING-ASSOCIATED PROTEIN 8 HOMOLOG"/>
    <property type="match status" value="1"/>
</dbReference>
<evidence type="ECO:0000256" key="6">
    <source>
        <dbReference type="SAM" id="MobiDB-lite"/>
    </source>
</evidence>
<dbReference type="GO" id="GO:0008270">
    <property type="term" value="F:zinc ion binding"/>
    <property type="evidence" value="ECO:0007669"/>
    <property type="project" value="UniProtKB-KW"/>
</dbReference>
<dbReference type="Pfam" id="PF23410">
    <property type="entry name" value="Beta-prop_VPS8"/>
    <property type="match status" value="1"/>
</dbReference>
<dbReference type="PROSITE" id="PS50082">
    <property type="entry name" value="WD_REPEATS_2"/>
    <property type="match status" value="1"/>
</dbReference>
<dbReference type="InterPro" id="IPR045111">
    <property type="entry name" value="Vps41/Vps8"/>
</dbReference>
<evidence type="ECO:0000256" key="2">
    <source>
        <dbReference type="ARBA" id="ARBA00022574"/>
    </source>
</evidence>
<evidence type="ECO:0000256" key="5">
    <source>
        <dbReference type="PROSITE-ProRule" id="PRU00221"/>
    </source>
</evidence>
<dbReference type="EMBL" id="JAAIUW010000155">
    <property type="protein sequence ID" value="KAF7800804.1"/>
    <property type="molecule type" value="Genomic_DNA"/>
</dbReference>
<dbReference type="PROSITE" id="PS00678">
    <property type="entry name" value="WD_REPEATS_1"/>
    <property type="match status" value="1"/>
</dbReference>
<keyword evidence="4" id="KW-0479">Metal-binding</keyword>
<proteinExistence type="inferred from homology"/>
<feature type="domain" description="RING-type" evidence="7">
    <location>
        <begin position="1816"/>
        <end position="1864"/>
    </location>
</feature>
<dbReference type="OrthoDB" id="289913at2759"/>
<comment type="similarity">
    <text evidence="1">Belongs to the VPS8 family.</text>
</comment>
<keyword evidence="4" id="KW-0862">Zinc</keyword>
<feature type="region of interest" description="Disordered" evidence="6">
    <location>
        <begin position="1960"/>
        <end position="1991"/>
    </location>
</feature>
<feature type="compositionally biased region" description="Polar residues" evidence="6">
    <location>
        <begin position="82"/>
        <end position="107"/>
    </location>
</feature>
<feature type="compositionally biased region" description="Basic and acidic residues" evidence="6">
    <location>
        <begin position="131"/>
        <end position="140"/>
    </location>
</feature>
<dbReference type="GO" id="GO:0030897">
    <property type="term" value="C:HOPS complex"/>
    <property type="evidence" value="ECO:0007669"/>
    <property type="project" value="TreeGrafter"/>
</dbReference>
<dbReference type="PROSITE" id="PS50089">
    <property type="entry name" value="ZF_RING_2"/>
    <property type="match status" value="1"/>
</dbReference>
<feature type="region of interest" description="Disordered" evidence="6">
    <location>
        <begin position="383"/>
        <end position="406"/>
    </location>
</feature>
<evidence type="ECO:0000313" key="8">
    <source>
        <dbReference type="EMBL" id="KAF7800804.1"/>
    </source>
</evidence>
<organism evidence="8 9">
    <name type="scientific">Senna tora</name>
    <dbReference type="NCBI Taxonomy" id="362788"/>
    <lineage>
        <taxon>Eukaryota</taxon>
        <taxon>Viridiplantae</taxon>
        <taxon>Streptophyta</taxon>
        <taxon>Embryophyta</taxon>
        <taxon>Tracheophyta</taxon>
        <taxon>Spermatophyta</taxon>
        <taxon>Magnoliopsida</taxon>
        <taxon>eudicotyledons</taxon>
        <taxon>Gunneridae</taxon>
        <taxon>Pentapetalae</taxon>
        <taxon>rosids</taxon>
        <taxon>fabids</taxon>
        <taxon>Fabales</taxon>
        <taxon>Fabaceae</taxon>
        <taxon>Caesalpinioideae</taxon>
        <taxon>Cassia clade</taxon>
        <taxon>Senna</taxon>
    </lineage>
</organism>